<dbReference type="KEGG" id="ams:AMIS_50670"/>
<organism evidence="2 3">
    <name type="scientific">Actinoplanes missouriensis (strain ATCC 14538 / DSM 43046 / CBS 188.64 / JCM 3121 / NBRC 102363 / NCIMB 12654 / NRRL B-3342 / UNCC 431)</name>
    <dbReference type="NCBI Taxonomy" id="512565"/>
    <lineage>
        <taxon>Bacteria</taxon>
        <taxon>Bacillati</taxon>
        <taxon>Actinomycetota</taxon>
        <taxon>Actinomycetes</taxon>
        <taxon>Micromonosporales</taxon>
        <taxon>Micromonosporaceae</taxon>
        <taxon>Actinoplanes</taxon>
    </lineage>
</organism>
<dbReference type="Proteomes" id="UP000007882">
    <property type="component" value="Chromosome"/>
</dbReference>
<dbReference type="Gene3D" id="3.40.710.10">
    <property type="entry name" value="DD-peptidase/beta-lactamase superfamily"/>
    <property type="match status" value="1"/>
</dbReference>
<dbReference type="InterPro" id="IPR012338">
    <property type="entry name" value="Beta-lactam/transpept-like"/>
</dbReference>
<evidence type="ECO:0000313" key="3">
    <source>
        <dbReference type="Proteomes" id="UP000007882"/>
    </source>
</evidence>
<reference evidence="2 3" key="1">
    <citation type="submission" date="2012-02" db="EMBL/GenBank/DDBJ databases">
        <title>Complete genome sequence of Actinoplanes missouriensis 431 (= NBRC 102363).</title>
        <authorList>
            <person name="Ohnishi Y."/>
            <person name="Ishikawa J."/>
            <person name="Sekine M."/>
            <person name="Hosoyama A."/>
            <person name="Harada T."/>
            <person name="Narita H."/>
            <person name="Hata T."/>
            <person name="Konno Y."/>
            <person name="Tutikane K."/>
            <person name="Fujita N."/>
            <person name="Horinouchi S."/>
            <person name="Hayakawa M."/>
        </authorList>
    </citation>
    <scope>NUCLEOTIDE SEQUENCE [LARGE SCALE GENOMIC DNA]</scope>
    <source>
        <strain evidence="3">ATCC 14538 / DSM 43046 / CBS 188.64 / JCM 3121 / NBRC 102363 / NCIMB 12654 / NRRL B-3342 / UNCC 431</strain>
    </source>
</reference>
<dbReference type="InterPro" id="IPR052907">
    <property type="entry name" value="Beta-lactamase/esterase"/>
</dbReference>
<gene>
    <name evidence="2" type="ordered locus">AMIS_50670</name>
</gene>
<dbReference type="HOGENOM" id="CLU_035614_3_0_11"/>
<dbReference type="AlphaFoldDB" id="I0HBA0"/>
<dbReference type="EMBL" id="AP012319">
    <property type="protein sequence ID" value="BAL90287.1"/>
    <property type="molecule type" value="Genomic_DNA"/>
</dbReference>
<dbReference type="SUPFAM" id="SSF56601">
    <property type="entry name" value="beta-lactamase/transpeptidase-like"/>
    <property type="match status" value="1"/>
</dbReference>
<dbReference type="OrthoDB" id="3422781at2"/>
<dbReference type="PATRIC" id="fig|512565.3.peg.5061"/>
<dbReference type="STRING" id="512565.AMIS_50670"/>
<name>I0HBA0_ACTM4</name>
<proteinExistence type="predicted"/>
<feature type="domain" description="Beta-lactamase-related" evidence="1">
    <location>
        <begin position="14"/>
        <end position="373"/>
    </location>
</feature>
<dbReference type="eggNOG" id="COG1680">
    <property type="taxonomic scope" value="Bacteria"/>
</dbReference>
<sequence length="396" mass="42051">MITEPAFAGVRRAFDENFAAGDEVGAAVCVYHRGRPVVDLWDGHADAERTDPWRPDTLAVLASPTKALVTGALLHLAERGVVDLDAPIARYWPEFAAHGKDRVTARMVLAQRSGVVCLDHDPITPEHLRAHTPIARALAAARPEWEPDTAFAYHAATYGHLVSEIIRRRTGRTVGEYFAREIAAPLGLDCHIGLPDPGAAHLAAMLESRAEQLMDGAAPGDENPLLVALGDKSSLTYRASVGTMALPDALDPSVEDPSYGGLASAQSLARYFASFLGPVGGFRLVGPATVARIRRVHSQGTCLITRLPAAWGLGMQVADSPVFPAAAGLGGAFGFDGANGVFTFADPDHELAFAYVRNAGSATVGRISDRARRLVEAVYASAGADTGDHDREVRPR</sequence>
<keyword evidence="3" id="KW-1185">Reference proteome</keyword>
<dbReference type="InterPro" id="IPR001466">
    <property type="entry name" value="Beta-lactam-related"/>
</dbReference>
<evidence type="ECO:0000313" key="2">
    <source>
        <dbReference type="EMBL" id="BAL90287.1"/>
    </source>
</evidence>
<dbReference type="RefSeq" id="WP_014445176.1">
    <property type="nucleotide sequence ID" value="NC_017093.1"/>
</dbReference>
<dbReference type="PANTHER" id="PTHR43319">
    <property type="entry name" value="BETA-LACTAMASE-RELATED"/>
    <property type="match status" value="1"/>
</dbReference>
<evidence type="ECO:0000259" key="1">
    <source>
        <dbReference type="Pfam" id="PF00144"/>
    </source>
</evidence>
<protein>
    <submittedName>
        <fullName evidence="2">Putative carboxylesterase</fullName>
    </submittedName>
</protein>
<accession>I0HBA0</accession>
<dbReference type="PANTHER" id="PTHR43319:SF3">
    <property type="entry name" value="BETA-LACTAMASE-RELATED DOMAIN-CONTAINING PROTEIN"/>
    <property type="match status" value="1"/>
</dbReference>
<dbReference type="Pfam" id="PF00144">
    <property type="entry name" value="Beta-lactamase"/>
    <property type="match status" value="1"/>
</dbReference>